<feature type="compositionally biased region" description="Gly residues" evidence="1">
    <location>
        <begin position="571"/>
        <end position="581"/>
    </location>
</feature>
<dbReference type="EMBL" id="QWIS01000175">
    <property type="protein sequence ID" value="RMZ02963.1"/>
    <property type="molecule type" value="Genomic_DNA"/>
</dbReference>
<dbReference type="CDD" id="cd07407">
    <property type="entry name" value="MPP_YHR202W_N"/>
    <property type="match status" value="1"/>
</dbReference>
<dbReference type="VEuPathDB" id="FungiDB:BTJ68_12052"/>
<organism evidence="5 6">
    <name type="scientific">Hortaea werneckii</name>
    <name type="common">Black yeast</name>
    <name type="synonym">Cladosporium werneckii</name>
    <dbReference type="NCBI Taxonomy" id="91943"/>
    <lineage>
        <taxon>Eukaryota</taxon>
        <taxon>Fungi</taxon>
        <taxon>Dikarya</taxon>
        <taxon>Ascomycota</taxon>
        <taxon>Pezizomycotina</taxon>
        <taxon>Dothideomycetes</taxon>
        <taxon>Dothideomycetidae</taxon>
        <taxon>Mycosphaerellales</taxon>
        <taxon>Teratosphaeriaceae</taxon>
        <taxon>Hortaea</taxon>
    </lineage>
</organism>
<dbReference type="InterPro" id="IPR029052">
    <property type="entry name" value="Metallo-depent_PP-like"/>
</dbReference>
<dbReference type="SUPFAM" id="SSF56300">
    <property type="entry name" value="Metallo-dependent phosphatases"/>
    <property type="match status" value="1"/>
</dbReference>
<feature type="region of interest" description="Disordered" evidence="1">
    <location>
        <begin position="664"/>
        <end position="688"/>
    </location>
</feature>
<accession>A0A3M7GPK4</accession>
<feature type="domain" description="Putative 5'-nucleotidase C-terminal" evidence="4">
    <location>
        <begin position="399"/>
        <end position="704"/>
    </location>
</feature>
<dbReference type="InterPro" id="IPR004843">
    <property type="entry name" value="Calcineurin-like_PHP"/>
</dbReference>
<dbReference type="InterPro" id="IPR036907">
    <property type="entry name" value="5'-Nucleotdase_C_sf"/>
</dbReference>
<feature type="region of interest" description="Disordered" evidence="1">
    <location>
        <begin position="305"/>
        <end position="338"/>
    </location>
</feature>
<dbReference type="SUPFAM" id="SSF55816">
    <property type="entry name" value="5'-nucleotidase (syn. UDP-sugar hydrolase), C-terminal domain"/>
    <property type="match status" value="1"/>
</dbReference>
<evidence type="ECO:0000259" key="4">
    <source>
        <dbReference type="Pfam" id="PF21953"/>
    </source>
</evidence>
<proteinExistence type="predicted"/>
<feature type="signal peptide" evidence="2">
    <location>
        <begin position="1"/>
        <end position="19"/>
    </location>
</feature>
<dbReference type="GO" id="GO:0005829">
    <property type="term" value="C:cytosol"/>
    <property type="evidence" value="ECO:0007669"/>
    <property type="project" value="TreeGrafter"/>
</dbReference>
<evidence type="ECO:0000313" key="6">
    <source>
        <dbReference type="Proteomes" id="UP000280598"/>
    </source>
</evidence>
<dbReference type="InterPro" id="IPR006179">
    <property type="entry name" value="5_nucleotidase/apyrase"/>
</dbReference>
<gene>
    <name evidence="5" type="ORF">D0860_06996</name>
</gene>
<dbReference type="Pfam" id="PF21953">
    <property type="entry name" value="NadN_nucleosid_C"/>
    <property type="match status" value="1"/>
</dbReference>
<evidence type="ECO:0000313" key="5">
    <source>
        <dbReference type="EMBL" id="RMZ02963.1"/>
    </source>
</evidence>
<name>A0A3M7GPK4_HORWE</name>
<dbReference type="PANTHER" id="PTHR11575:SF43">
    <property type="entry name" value="SER_THR PROTEIN PHOSPHATASE FAMILY (AFU_ORTHOLOGUE AFUA_3G04160)"/>
    <property type="match status" value="1"/>
</dbReference>
<evidence type="ECO:0000259" key="3">
    <source>
        <dbReference type="Pfam" id="PF00149"/>
    </source>
</evidence>
<feature type="domain" description="Calcineurin-like phosphoesterase" evidence="3">
    <location>
        <begin position="45"/>
        <end position="275"/>
    </location>
</feature>
<evidence type="ECO:0000256" key="2">
    <source>
        <dbReference type="SAM" id="SignalP"/>
    </source>
</evidence>
<dbReference type="GO" id="GO:0016787">
    <property type="term" value="F:hydrolase activity"/>
    <property type="evidence" value="ECO:0007669"/>
    <property type="project" value="InterPro"/>
</dbReference>
<sequence length="751" mass="82839">MPPLSDLSVLLPFLHLASAAQPSAPSPISAPLRSLPWASGKNSLNFLHTTDTHGWHAGHLQEPQYSADWGDYISFASHLHDRADADGSDLLLIDTGDRVEGNGLYDASDPKGYWTFNGIFEEQPIDVITSGNHELYLANTSRRESDVVVPAYRQDYIASNLDIRDLDADGQDAEFRPLAARYRKFTTKNNGIRILAFGFLFNFHNNANNTRVQPVQETLKEKWFQDALREENVDLFLVAGHVPVRESEEYDAVYRAIREVKWDTPIVFFGGHTHVRDFKRWENKAMGIESGRYLETIGFLSMQGLKGGGSGHEGGDVATEEDEQEDGEKKEATASTQRTKKSIQYSRMYIDNNLHSFHHHSNTTSDTFPTEHGRNVSAQIEHARQTLNLNQTYGCVPQTYWLNRAPYPSNNSLLSLLADRILPESFASYNTTASPSAKNPDINPNTADHHHNNHKPSIILTNTGALRFDLFKGPFTLDSTFLISPFTSGFRMIRDVPFSAADRVLGLLNSEGPILRREREDGLGFGGSEMERAVREGLVRAMAPQRGFAGRGEENAEEEKKKGGLENNSGRKGGGGGGGGQIPLLPTNDNPSSDIGREQPHVSLPQKENGDDHPPTTSVPGYTTHDDLGAAGDDTLHVPIRFFDVPNCVGSRVFFPNTTTTTLLESPEQQQTPPSPSPSLSPSPSSSPDKVDLVYNAFIEPWILSALEFLGEGYEKKDTEVAFGGKTMTDVVGGWVERTWGCEDGEGDGEA</sequence>
<dbReference type="PANTHER" id="PTHR11575">
    <property type="entry name" value="5'-NUCLEOTIDASE-RELATED"/>
    <property type="match status" value="1"/>
</dbReference>
<reference evidence="5 6" key="1">
    <citation type="journal article" date="2018" name="BMC Genomics">
        <title>Genomic evidence for intraspecific hybridization in a clonal and extremely halotolerant yeast.</title>
        <authorList>
            <person name="Gostincar C."/>
            <person name="Stajich J.E."/>
            <person name="Zupancic J."/>
            <person name="Zalar P."/>
            <person name="Gunde-Cimerman N."/>
        </authorList>
    </citation>
    <scope>NUCLEOTIDE SEQUENCE [LARGE SCALE GENOMIC DNA]</scope>
    <source>
        <strain evidence="5 6">EXF-562</strain>
    </source>
</reference>
<keyword evidence="2" id="KW-0732">Signal</keyword>
<dbReference type="InterPro" id="IPR053828">
    <property type="entry name" value="Nucleosidase_C"/>
</dbReference>
<feature type="chain" id="PRO_5018079397" evidence="2">
    <location>
        <begin position="20"/>
        <end position="751"/>
    </location>
</feature>
<dbReference type="GO" id="GO:0005576">
    <property type="term" value="C:extracellular region"/>
    <property type="evidence" value="ECO:0007669"/>
    <property type="project" value="UniProtKB-ARBA"/>
</dbReference>
<feature type="region of interest" description="Disordered" evidence="1">
    <location>
        <begin position="544"/>
        <end position="630"/>
    </location>
</feature>
<dbReference type="InterPro" id="IPR041823">
    <property type="entry name" value="YHR202W_N"/>
</dbReference>
<dbReference type="Gene3D" id="3.90.780.10">
    <property type="entry name" value="5'-Nucleotidase, C-terminal domain"/>
    <property type="match status" value="2"/>
</dbReference>
<comment type="caution">
    <text evidence="5">The sequence shown here is derived from an EMBL/GenBank/DDBJ whole genome shotgun (WGS) entry which is preliminary data.</text>
</comment>
<dbReference type="AlphaFoldDB" id="A0A3M7GPK4"/>
<protein>
    <submittedName>
        <fullName evidence="5">Uncharacterized protein</fullName>
    </submittedName>
</protein>
<feature type="compositionally biased region" description="Basic and acidic residues" evidence="1">
    <location>
        <begin position="551"/>
        <end position="564"/>
    </location>
</feature>
<dbReference type="GO" id="GO:0009166">
    <property type="term" value="P:nucleotide catabolic process"/>
    <property type="evidence" value="ECO:0007669"/>
    <property type="project" value="InterPro"/>
</dbReference>
<dbReference type="Proteomes" id="UP000280598">
    <property type="component" value="Unassembled WGS sequence"/>
</dbReference>
<dbReference type="Gene3D" id="3.60.21.10">
    <property type="match status" value="1"/>
</dbReference>
<dbReference type="FunFam" id="3.60.21.10:FF:000043">
    <property type="entry name" value="Ser/Thr protein phosphatase family"/>
    <property type="match status" value="1"/>
</dbReference>
<dbReference type="Pfam" id="PF00149">
    <property type="entry name" value="Metallophos"/>
    <property type="match status" value="1"/>
</dbReference>
<evidence type="ECO:0000256" key="1">
    <source>
        <dbReference type="SAM" id="MobiDB-lite"/>
    </source>
</evidence>